<dbReference type="Gene3D" id="3.90.1480.20">
    <property type="entry name" value="Glycosyl transferase family 29"/>
    <property type="match status" value="1"/>
</dbReference>
<feature type="chain" id="PRO_5023038117" description="Sialyltransferase" evidence="13">
    <location>
        <begin position="30"/>
        <end position="540"/>
    </location>
</feature>
<gene>
    <name evidence="14" type="ORF">A3770_19p83660</name>
</gene>
<sequence>MPSCLWKFGTLWLVVLLLVACSSTNVVEGARKNRPKTTYFNMKTSRRTVYMPELHIPKLFRSNSGATKPIKKSQIAKAKGVLPKYQFVQSTFSPAIEGKRRFIPRAYDKHLEEELRRKERARREREARLRKNAMSTIIVERSKRNRKQRASMKDQRECKGSKHMWKPERVAPAPVLEEARVRVEEEEEEREGSFNASRRLQQQGRSSRLQNLVFHPLDQFCETEKSINVTGPLDRGEELLVQCLKAGKKCGGFTGAEFDLIEKTLSKFDGIYFLRHEKPRCMAMNLKTCPTGFGNLETGVERLTRRDRDMITRASGLERFELRDRKDIFPGKRFKTCAIVGNAPSLGADKFGEQIDKYDAVFRFNHVQGTNPEKKFPKRSGHKTTIRLFSKLPSFGLATGRLKVKPTSKDELWLFWHDVSRHYIPGAERNHKDAPIRMTSPFLINWQVKVYFALRREMVRLGLGPFQCPHNINSGLHAVLMAQLMCNKIGVFGLSYDEKHAVGGGHFGNRDHRMSKKHDWGFDTLVLRILHLSKQSGLCT</sequence>
<feature type="coiled-coil region" evidence="11">
    <location>
        <begin position="176"/>
        <end position="203"/>
    </location>
</feature>
<evidence type="ECO:0000256" key="8">
    <source>
        <dbReference type="ARBA" id="ARBA00023034"/>
    </source>
</evidence>
<keyword evidence="4" id="KW-0808">Transferase</keyword>
<dbReference type="OrthoDB" id="10264956at2759"/>
<keyword evidence="13" id="KW-0732">Signal</keyword>
<dbReference type="AlphaFoldDB" id="A0A5B8MYH0"/>
<organism evidence="14 15">
    <name type="scientific">Chloropicon primus</name>
    <dbReference type="NCBI Taxonomy" id="1764295"/>
    <lineage>
        <taxon>Eukaryota</taxon>
        <taxon>Viridiplantae</taxon>
        <taxon>Chlorophyta</taxon>
        <taxon>Chloropicophyceae</taxon>
        <taxon>Chloropicales</taxon>
        <taxon>Chloropicaceae</taxon>
        <taxon>Chloropicon</taxon>
    </lineage>
</organism>
<evidence type="ECO:0000256" key="7">
    <source>
        <dbReference type="ARBA" id="ARBA00022989"/>
    </source>
</evidence>
<dbReference type="PANTHER" id="PTHR11987">
    <property type="entry name" value="ALPHA-2,8-SIALYLTRANSFERASE"/>
    <property type="match status" value="1"/>
</dbReference>
<evidence type="ECO:0000313" key="14">
    <source>
        <dbReference type="EMBL" id="QDZ25848.1"/>
    </source>
</evidence>
<evidence type="ECO:0000256" key="6">
    <source>
        <dbReference type="ARBA" id="ARBA00022968"/>
    </source>
</evidence>
<evidence type="ECO:0000256" key="13">
    <source>
        <dbReference type="SAM" id="SignalP"/>
    </source>
</evidence>
<feature type="region of interest" description="Disordered" evidence="12">
    <location>
        <begin position="136"/>
        <end position="171"/>
    </location>
</feature>
<comment type="similarity">
    <text evidence="2">Belongs to the glycosyltransferase 29 family.</text>
</comment>
<accession>A0A5B8MYH0</accession>
<dbReference type="GO" id="GO:0000139">
    <property type="term" value="C:Golgi membrane"/>
    <property type="evidence" value="ECO:0007669"/>
    <property type="project" value="UniProtKB-SubCell"/>
</dbReference>
<keyword evidence="7" id="KW-1133">Transmembrane helix</keyword>
<dbReference type="Pfam" id="PF00777">
    <property type="entry name" value="Glyco_transf_29"/>
    <property type="match status" value="1"/>
</dbReference>
<dbReference type="InterPro" id="IPR001675">
    <property type="entry name" value="Glyco_trans_29"/>
</dbReference>
<evidence type="ECO:0000256" key="4">
    <source>
        <dbReference type="ARBA" id="ARBA00022679"/>
    </source>
</evidence>
<evidence type="ECO:0000256" key="2">
    <source>
        <dbReference type="ARBA" id="ARBA00006003"/>
    </source>
</evidence>
<keyword evidence="6" id="KW-0735">Signal-anchor</keyword>
<protein>
    <recommendedName>
        <fullName evidence="16">Sialyltransferase</fullName>
    </recommendedName>
</protein>
<evidence type="ECO:0000256" key="5">
    <source>
        <dbReference type="ARBA" id="ARBA00022692"/>
    </source>
</evidence>
<evidence type="ECO:0008006" key="16">
    <source>
        <dbReference type="Google" id="ProtNLM"/>
    </source>
</evidence>
<evidence type="ECO:0000256" key="1">
    <source>
        <dbReference type="ARBA" id="ARBA00004323"/>
    </source>
</evidence>
<dbReference type="GO" id="GO:0008373">
    <property type="term" value="F:sialyltransferase activity"/>
    <property type="evidence" value="ECO:0007669"/>
    <property type="project" value="InterPro"/>
</dbReference>
<keyword evidence="8" id="KW-0333">Golgi apparatus</keyword>
<dbReference type="InterPro" id="IPR050943">
    <property type="entry name" value="Glycosyltr_29_Sialyltrsf"/>
</dbReference>
<reference evidence="14 15" key="1">
    <citation type="submission" date="2018-07" db="EMBL/GenBank/DDBJ databases">
        <title>The complete nuclear genome of the prasinophyte Chloropicon primus (CCMP1205).</title>
        <authorList>
            <person name="Pombert J.-F."/>
            <person name="Otis C."/>
            <person name="Turmel M."/>
            <person name="Lemieux C."/>
        </authorList>
    </citation>
    <scope>NUCLEOTIDE SEQUENCE [LARGE SCALE GENOMIC DNA]</scope>
    <source>
        <strain evidence="14 15">CCMP1205</strain>
    </source>
</reference>
<keyword evidence="3" id="KW-0328">Glycosyltransferase</keyword>
<keyword evidence="9" id="KW-0472">Membrane</keyword>
<evidence type="ECO:0000256" key="3">
    <source>
        <dbReference type="ARBA" id="ARBA00022676"/>
    </source>
</evidence>
<feature type="compositionally biased region" description="Basic and acidic residues" evidence="12">
    <location>
        <begin position="151"/>
        <end position="169"/>
    </location>
</feature>
<keyword evidence="15" id="KW-1185">Reference proteome</keyword>
<dbReference type="Proteomes" id="UP000316726">
    <property type="component" value="Chromosome 19"/>
</dbReference>
<dbReference type="PANTHER" id="PTHR11987:SF36">
    <property type="entry name" value="SIA-ALPHA-2,3-GAL-BETA-1,4-GLCNAC-R:ALPHA 2,8-SIALYLTRANSFERASE"/>
    <property type="match status" value="1"/>
</dbReference>
<evidence type="ECO:0000256" key="11">
    <source>
        <dbReference type="SAM" id="Coils"/>
    </source>
</evidence>
<keyword evidence="5" id="KW-0812">Transmembrane</keyword>
<name>A0A5B8MYH0_9CHLO</name>
<dbReference type="EMBL" id="CP031052">
    <property type="protein sequence ID" value="QDZ25848.1"/>
    <property type="molecule type" value="Genomic_DNA"/>
</dbReference>
<evidence type="ECO:0000313" key="15">
    <source>
        <dbReference type="Proteomes" id="UP000316726"/>
    </source>
</evidence>
<evidence type="ECO:0000256" key="9">
    <source>
        <dbReference type="ARBA" id="ARBA00023136"/>
    </source>
</evidence>
<evidence type="ECO:0000256" key="10">
    <source>
        <dbReference type="ARBA" id="ARBA00023180"/>
    </source>
</evidence>
<proteinExistence type="inferred from homology"/>
<keyword evidence="11" id="KW-0175">Coiled coil</keyword>
<dbReference type="PROSITE" id="PS51257">
    <property type="entry name" value="PROKAR_LIPOPROTEIN"/>
    <property type="match status" value="1"/>
</dbReference>
<keyword evidence="10" id="KW-0325">Glycoprotein</keyword>
<evidence type="ECO:0000256" key="12">
    <source>
        <dbReference type="SAM" id="MobiDB-lite"/>
    </source>
</evidence>
<comment type="subcellular location">
    <subcellularLocation>
        <location evidence="1">Golgi apparatus membrane</location>
        <topology evidence="1">Single-pass type II membrane protein</topology>
    </subcellularLocation>
</comment>
<feature type="signal peptide" evidence="13">
    <location>
        <begin position="1"/>
        <end position="29"/>
    </location>
</feature>
<dbReference type="InterPro" id="IPR038578">
    <property type="entry name" value="GT29-like_sf"/>
</dbReference>